<dbReference type="PANTHER" id="PTHR24198:SF165">
    <property type="entry name" value="ANKYRIN REPEAT-CONTAINING PROTEIN-RELATED"/>
    <property type="match status" value="1"/>
</dbReference>
<proteinExistence type="predicted"/>
<keyword evidence="2 3" id="KW-0040">ANK repeat</keyword>
<feature type="repeat" description="ANK" evidence="3">
    <location>
        <begin position="218"/>
        <end position="250"/>
    </location>
</feature>
<evidence type="ECO:0000313" key="4">
    <source>
        <dbReference type="EMBL" id="CAF1329758.1"/>
    </source>
</evidence>
<dbReference type="PROSITE" id="PS50088">
    <property type="entry name" value="ANK_REPEAT"/>
    <property type="match status" value="3"/>
</dbReference>
<dbReference type="PANTHER" id="PTHR24198">
    <property type="entry name" value="ANKYRIN REPEAT AND PROTEIN KINASE DOMAIN-CONTAINING PROTEIN"/>
    <property type="match status" value="1"/>
</dbReference>
<dbReference type="InterPro" id="IPR002110">
    <property type="entry name" value="Ankyrin_rpt"/>
</dbReference>
<dbReference type="EMBL" id="CAJNOJ010000243">
    <property type="protein sequence ID" value="CAF1329758.1"/>
    <property type="molecule type" value="Genomic_DNA"/>
</dbReference>
<dbReference type="InterPro" id="IPR036770">
    <property type="entry name" value="Ankyrin_rpt-contain_sf"/>
</dbReference>
<evidence type="ECO:0000256" key="3">
    <source>
        <dbReference type="PROSITE-ProRule" id="PRU00023"/>
    </source>
</evidence>
<dbReference type="PROSITE" id="PS50297">
    <property type="entry name" value="ANK_REP_REGION"/>
    <property type="match status" value="2"/>
</dbReference>
<dbReference type="Pfam" id="PF12796">
    <property type="entry name" value="Ank_2"/>
    <property type="match status" value="2"/>
</dbReference>
<feature type="repeat" description="ANK" evidence="3">
    <location>
        <begin position="60"/>
        <end position="92"/>
    </location>
</feature>
<protein>
    <recommendedName>
        <fullName evidence="6">Ankyrin repeat protein</fullName>
    </recommendedName>
</protein>
<reference evidence="4" key="1">
    <citation type="submission" date="2021-02" db="EMBL/GenBank/DDBJ databases">
        <authorList>
            <person name="Nowell W R."/>
        </authorList>
    </citation>
    <scope>NUCLEOTIDE SEQUENCE</scope>
</reference>
<name>A0A815FNW5_ADIRI</name>
<evidence type="ECO:0000256" key="1">
    <source>
        <dbReference type="ARBA" id="ARBA00022737"/>
    </source>
</evidence>
<keyword evidence="1" id="KW-0677">Repeat</keyword>
<dbReference type="SUPFAM" id="SSF48403">
    <property type="entry name" value="Ankyrin repeat"/>
    <property type="match status" value="1"/>
</dbReference>
<dbReference type="SMART" id="SM00248">
    <property type="entry name" value="ANK"/>
    <property type="match status" value="5"/>
</dbReference>
<dbReference type="Proteomes" id="UP000663852">
    <property type="component" value="Unassembled WGS sequence"/>
</dbReference>
<evidence type="ECO:0000256" key="2">
    <source>
        <dbReference type="ARBA" id="ARBA00023043"/>
    </source>
</evidence>
<comment type="caution">
    <text evidence="4">The sequence shown here is derived from an EMBL/GenBank/DDBJ whole genome shotgun (WGS) entry which is preliminary data.</text>
</comment>
<evidence type="ECO:0000313" key="5">
    <source>
        <dbReference type="Proteomes" id="UP000663852"/>
    </source>
</evidence>
<organism evidence="4 5">
    <name type="scientific">Adineta ricciae</name>
    <name type="common">Rotifer</name>
    <dbReference type="NCBI Taxonomy" id="249248"/>
    <lineage>
        <taxon>Eukaryota</taxon>
        <taxon>Metazoa</taxon>
        <taxon>Spiralia</taxon>
        <taxon>Gnathifera</taxon>
        <taxon>Rotifera</taxon>
        <taxon>Eurotatoria</taxon>
        <taxon>Bdelloidea</taxon>
        <taxon>Adinetida</taxon>
        <taxon>Adinetidae</taxon>
        <taxon>Adineta</taxon>
    </lineage>
</organism>
<sequence>MSRQDHPFYDKHNDVLKALWSVDKSASGDAKLAQLKTALANSSAKDLLDIYDEKSGESRAKVPPLIIACFEGDYDVIKCLLDNGADPNQTESEHDLTAIHILVDGPYKGQTLTESQRADLLKQMIAKGADVNHPDKHQLRPIHKVAINDRPECLDVLLEAKADPNAVFLVNCSATQRDVKNETGGTVLHFAAAGMVDSPNCVDILIKAGLDVNIKDQRGNTPLMVACFFNKPNIVKSLVAAGADKTIQNNEGKDAAALCDERENTECKAAL</sequence>
<dbReference type="Gene3D" id="1.25.40.20">
    <property type="entry name" value="Ankyrin repeat-containing domain"/>
    <property type="match status" value="3"/>
</dbReference>
<evidence type="ECO:0008006" key="6">
    <source>
        <dbReference type="Google" id="ProtNLM"/>
    </source>
</evidence>
<dbReference type="OrthoDB" id="1577640at2759"/>
<accession>A0A815FNW5</accession>
<feature type="repeat" description="ANK" evidence="3">
    <location>
        <begin position="183"/>
        <end position="217"/>
    </location>
</feature>
<dbReference type="AlphaFoldDB" id="A0A815FNW5"/>
<gene>
    <name evidence="4" type="ORF">EDS130_LOCUS32123</name>
</gene>